<gene>
    <name evidence="2" type="ORF">TRITD_3Bv1G259050</name>
</gene>
<dbReference type="SUPFAM" id="SSF48576">
    <property type="entry name" value="Terpenoid synthases"/>
    <property type="match status" value="1"/>
</dbReference>
<keyword evidence="3" id="KW-1185">Reference proteome</keyword>
<dbReference type="Pfam" id="PF00494">
    <property type="entry name" value="SQS_PSY"/>
    <property type="match status" value="1"/>
</dbReference>
<dbReference type="InterPro" id="IPR002060">
    <property type="entry name" value="Squ/phyt_synthse"/>
</dbReference>
<feature type="region of interest" description="Disordered" evidence="1">
    <location>
        <begin position="212"/>
        <end position="257"/>
    </location>
</feature>
<dbReference type="Proteomes" id="UP000324705">
    <property type="component" value="Chromosome 3B"/>
</dbReference>
<dbReference type="GO" id="GO:0005789">
    <property type="term" value="C:endoplasmic reticulum membrane"/>
    <property type="evidence" value="ECO:0007669"/>
    <property type="project" value="TreeGrafter"/>
</dbReference>
<name>A0A9R1S8H6_TRITD</name>
<dbReference type="PANTHER" id="PTHR11626:SF2">
    <property type="entry name" value="SQUALENE SYNTHASE"/>
    <property type="match status" value="1"/>
</dbReference>
<reference evidence="2 3" key="1">
    <citation type="submission" date="2017-09" db="EMBL/GenBank/DDBJ databases">
        <authorList>
            <consortium name="International Durum Wheat Genome Sequencing Consortium (IDWGSC)"/>
            <person name="Milanesi L."/>
        </authorList>
    </citation>
    <scope>NUCLEOTIDE SEQUENCE [LARGE SCALE GENOMIC DNA]</scope>
    <source>
        <strain evidence="3">cv. Svevo</strain>
    </source>
</reference>
<evidence type="ECO:0000313" key="2">
    <source>
        <dbReference type="EMBL" id="VAH85015.1"/>
    </source>
</evidence>
<sequence length="346" mass="40128">MGLLSRPEEVPALLRLKLAAGRIRRQIPPQEHWAFAYHMLQRVSRSFALVVQQLGTDLRNAVCIFYLVLRALDIVEDDTAIPNKVKLPILRDFYRHIYNLDWLFSCGENYYRVLMDNFRQVSMAFLELGERGLVKEHNDSFNYFITKGMENIVKAKAAMMEITRSFDQPRPASVFGPFSLAPDLAHCSFDHTLRCEAFEYKRLLLDYNSEHDQQVPPARGWDTMPRKRKGDGDGIDEVPSKKPKRPPPRNRASPSSLLVACKDMNDERKVAIYEMDFTSLRNIKCDHLFNGLSVWLADMYNPHSREVSYQGRVGFRLMRNMCIVLWSCHVEGMMFLTTFLPKLILS</sequence>
<dbReference type="GO" id="GO:0045338">
    <property type="term" value="P:farnesyl diphosphate metabolic process"/>
    <property type="evidence" value="ECO:0007669"/>
    <property type="project" value="InterPro"/>
</dbReference>
<protein>
    <submittedName>
        <fullName evidence="2">Uncharacterized protein</fullName>
    </submittedName>
</protein>
<organism evidence="2 3">
    <name type="scientific">Triticum turgidum subsp. durum</name>
    <name type="common">Durum wheat</name>
    <name type="synonym">Triticum durum</name>
    <dbReference type="NCBI Taxonomy" id="4567"/>
    <lineage>
        <taxon>Eukaryota</taxon>
        <taxon>Viridiplantae</taxon>
        <taxon>Streptophyta</taxon>
        <taxon>Embryophyta</taxon>
        <taxon>Tracheophyta</taxon>
        <taxon>Spermatophyta</taxon>
        <taxon>Magnoliopsida</taxon>
        <taxon>Liliopsida</taxon>
        <taxon>Poales</taxon>
        <taxon>Poaceae</taxon>
        <taxon>BOP clade</taxon>
        <taxon>Pooideae</taxon>
        <taxon>Triticodae</taxon>
        <taxon>Triticeae</taxon>
        <taxon>Triticinae</taxon>
        <taxon>Triticum</taxon>
    </lineage>
</organism>
<dbReference type="Gramene" id="TRITD3Bv1G259050.1">
    <property type="protein sequence ID" value="TRITD3Bv1G259050.1"/>
    <property type="gene ID" value="TRITD3Bv1G259050"/>
</dbReference>
<dbReference type="EMBL" id="LT934116">
    <property type="protein sequence ID" value="VAH85015.1"/>
    <property type="molecule type" value="Genomic_DNA"/>
</dbReference>
<accession>A0A9R1S8H6</accession>
<dbReference type="GO" id="GO:0051996">
    <property type="term" value="F:squalene synthase [NAD(P)H] activity"/>
    <property type="evidence" value="ECO:0007669"/>
    <property type="project" value="InterPro"/>
</dbReference>
<dbReference type="PANTHER" id="PTHR11626">
    <property type="entry name" value="FARNESYL-DIPHOSPHATE FARNESYLTRANSFERASE"/>
    <property type="match status" value="1"/>
</dbReference>
<proteinExistence type="predicted"/>
<dbReference type="Gene3D" id="1.10.600.10">
    <property type="entry name" value="Farnesyl Diphosphate Synthase"/>
    <property type="match status" value="1"/>
</dbReference>
<dbReference type="GO" id="GO:0010287">
    <property type="term" value="C:plastoglobule"/>
    <property type="evidence" value="ECO:0007669"/>
    <property type="project" value="UniProtKB-ARBA"/>
</dbReference>
<evidence type="ECO:0000313" key="3">
    <source>
        <dbReference type="Proteomes" id="UP000324705"/>
    </source>
</evidence>
<dbReference type="InterPro" id="IPR044844">
    <property type="entry name" value="Trans_IPPS_euk-type"/>
</dbReference>
<dbReference type="AlphaFoldDB" id="A0A9R1S8H6"/>
<dbReference type="InterPro" id="IPR008949">
    <property type="entry name" value="Isoprenoid_synthase_dom_sf"/>
</dbReference>
<evidence type="ECO:0000256" key="1">
    <source>
        <dbReference type="SAM" id="MobiDB-lite"/>
    </source>
</evidence>